<protein>
    <submittedName>
        <fullName evidence="1">Uncharacterized protein</fullName>
    </submittedName>
</protein>
<evidence type="ECO:0000313" key="1">
    <source>
        <dbReference type="EMBL" id="DAF50009.1"/>
    </source>
</evidence>
<reference evidence="1" key="1">
    <citation type="journal article" date="2021" name="Proc. Natl. Acad. Sci. U.S.A.">
        <title>A Catalog of Tens of Thousands of Viruses from Human Metagenomes Reveals Hidden Associations with Chronic Diseases.</title>
        <authorList>
            <person name="Tisza M.J."/>
            <person name="Buck C.B."/>
        </authorList>
    </citation>
    <scope>NUCLEOTIDE SEQUENCE</scope>
    <source>
        <strain evidence="1">CtxvK3</strain>
    </source>
</reference>
<proteinExistence type="predicted"/>
<organism evidence="1">
    <name type="scientific">Siphoviridae sp. ctxvK3</name>
    <dbReference type="NCBI Taxonomy" id="2827975"/>
    <lineage>
        <taxon>Viruses</taxon>
        <taxon>Duplodnaviria</taxon>
        <taxon>Heunggongvirae</taxon>
        <taxon>Uroviricota</taxon>
        <taxon>Caudoviricetes</taxon>
    </lineage>
</organism>
<accession>A0A8S5SG52</accession>
<sequence>MNWLKTKIFCFFVKKEELSDEFSSSHVADSSSTFAYSDYIMNFLKVNVRDLAKAKYEDTYLLTTFKLYHVF</sequence>
<dbReference type="EMBL" id="BK032591">
    <property type="protein sequence ID" value="DAF50009.1"/>
    <property type="molecule type" value="Genomic_DNA"/>
</dbReference>
<name>A0A8S5SG52_9CAUD</name>